<dbReference type="EMBL" id="MU856815">
    <property type="protein sequence ID" value="KAK3896335.1"/>
    <property type="molecule type" value="Genomic_DNA"/>
</dbReference>
<evidence type="ECO:0000313" key="2">
    <source>
        <dbReference type="EMBL" id="KAK3896335.1"/>
    </source>
</evidence>
<keyword evidence="3" id="KW-1185">Reference proteome</keyword>
<feature type="domain" description="GED" evidence="1">
    <location>
        <begin position="1"/>
        <end position="57"/>
    </location>
</feature>
<proteinExistence type="predicted"/>
<dbReference type="Proteomes" id="UP001303889">
    <property type="component" value="Unassembled WGS sequence"/>
</dbReference>
<protein>
    <recommendedName>
        <fullName evidence="1">GED domain-containing protein</fullName>
    </recommendedName>
</protein>
<organism evidence="2 3">
    <name type="scientific">Staphylotrichum tortipilum</name>
    <dbReference type="NCBI Taxonomy" id="2831512"/>
    <lineage>
        <taxon>Eukaryota</taxon>
        <taxon>Fungi</taxon>
        <taxon>Dikarya</taxon>
        <taxon>Ascomycota</taxon>
        <taxon>Pezizomycotina</taxon>
        <taxon>Sordariomycetes</taxon>
        <taxon>Sordariomycetidae</taxon>
        <taxon>Sordariales</taxon>
        <taxon>Chaetomiaceae</taxon>
        <taxon>Staphylotrichum</taxon>
    </lineage>
</organism>
<sequence>LPALLTSENVHQMTVEKLKELAAESPDVRTQRGDLENEIRILKEGLRRCQRHRPQLRGKLSCPD</sequence>
<evidence type="ECO:0000313" key="3">
    <source>
        <dbReference type="Proteomes" id="UP001303889"/>
    </source>
</evidence>
<dbReference type="InterPro" id="IPR020850">
    <property type="entry name" value="GED_dom"/>
</dbReference>
<accession>A0AAN6M865</accession>
<dbReference type="PROSITE" id="PS51388">
    <property type="entry name" value="GED"/>
    <property type="match status" value="1"/>
</dbReference>
<reference evidence="2" key="1">
    <citation type="journal article" date="2023" name="Mol. Phylogenet. Evol.">
        <title>Genome-scale phylogeny and comparative genomics of the fungal order Sordariales.</title>
        <authorList>
            <person name="Hensen N."/>
            <person name="Bonometti L."/>
            <person name="Westerberg I."/>
            <person name="Brannstrom I.O."/>
            <person name="Guillou S."/>
            <person name="Cros-Aarteil S."/>
            <person name="Calhoun S."/>
            <person name="Haridas S."/>
            <person name="Kuo A."/>
            <person name="Mondo S."/>
            <person name="Pangilinan J."/>
            <person name="Riley R."/>
            <person name="LaButti K."/>
            <person name="Andreopoulos B."/>
            <person name="Lipzen A."/>
            <person name="Chen C."/>
            <person name="Yan M."/>
            <person name="Daum C."/>
            <person name="Ng V."/>
            <person name="Clum A."/>
            <person name="Steindorff A."/>
            <person name="Ohm R.A."/>
            <person name="Martin F."/>
            <person name="Silar P."/>
            <person name="Natvig D.O."/>
            <person name="Lalanne C."/>
            <person name="Gautier V."/>
            <person name="Ament-Velasquez S.L."/>
            <person name="Kruys A."/>
            <person name="Hutchinson M.I."/>
            <person name="Powell A.J."/>
            <person name="Barry K."/>
            <person name="Miller A.N."/>
            <person name="Grigoriev I.V."/>
            <person name="Debuchy R."/>
            <person name="Gladieux P."/>
            <person name="Hiltunen Thoren M."/>
            <person name="Johannesson H."/>
        </authorList>
    </citation>
    <scope>NUCLEOTIDE SEQUENCE</scope>
    <source>
        <strain evidence="2">CBS 103.79</strain>
    </source>
</reference>
<reference evidence="2" key="2">
    <citation type="submission" date="2023-05" db="EMBL/GenBank/DDBJ databases">
        <authorList>
            <consortium name="Lawrence Berkeley National Laboratory"/>
            <person name="Steindorff A."/>
            <person name="Hensen N."/>
            <person name="Bonometti L."/>
            <person name="Westerberg I."/>
            <person name="Brannstrom I.O."/>
            <person name="Guillou S."/>
            <person name="Cros-Aarteil S."/>
            <person name="Calhoun S."/>
            <person name="Haridas S."/>
            <person name="Kuo A."/>
            <person name="Mondo S."/>
            <person name="Pangilinan J."/>
            <person name="Riley R."/>
            <person name="Labutti K."/>
            <person name="Andreopoulos B."/>
            <person name="Lipzen A."/>
            <person name="Chen C."/>
            <person name="Yanf M."/>
            <person name="Daum C."/>
            <person name="Ng V."/>
            <person name="Clum A."/>
            <person name="Ohm R."/>
            <person name="Martin F."/>
            <person name="Silar P."/>
            <person name="Natvig D."/>
            <person name="Lalanne C."/>
            <person name="Gautier V."/>
            <person name="Ament-Velasquez S.L."/>
            <person name="Kruys A."/>
            <person name="Hutchinson M.I."/>
            <person name="Powell A.J."/>
            <person name="Barry K."/>
            <person name="Miller A.N."/>
            <person name="Grigoriev I.V."/>
            <person name="Debuchy R."/>
            <person name="Gladieux P."/>
            <person name="Thoren M.H."/>
            <person name="Johannesson H."/>
        </authorList>
    </citation>
    <scope>NUCLEOTIDE SEQUENCE</scope>
    <source>
        <strain evidence="2">CBS 103.79</strain>
    </source>
</reference>
<dbReference type="AlphaFoldDB" id="A0AAN6M865"/>
<comment type="caution">
    <text evidence="2">The sequence shown here is derived from an EMBL/GenBank/DDBJ whole genome shotgun (WGS) entry which is preliminary data.</text>
</comment>
<name>A0AAN6M865_9PEZI</name>
<evidence type="ECO:0000259" key="1">
    <source>
        <dbReference type="PROSITE" id="PS51388"/>
    </source>
</evidence>
<gene>
    <name evidence="2" type="ORF">C8A05DRAFT_20663</name>
</gene>
<feature type="non-terminal residue" evidence="2">
    <location>
        <position position="1"/>
    </location>
</feature>